<proteinExistence type="predicted"/>
<feature type="domain" description="NADH-ubiquinone oxidoreductase 21kDa subunit C-terminal fungi" evidence="2">
    <location>
        <begin position="104"/>
        <end position="164"/>
    </location>
</feature>
<evidence type="ECO:0000259" key="2">
    <source>
        <dbReference type="Pfam" id="PF12853"/>
    </source>
</evidence>
<accession>A0A1B9I4T6</accession>
<dbReference type="EMBL" id="KI894010">
    <property type="protein sequence ID" value="OCF50545.1"/>
    <property type="molecule type" value="Genomic_DNA"/>
</dbReference>
<sequence length="168" mass="18840">MPVKETPAAFPVIDTDPHFTRVIRYMRPSDYLTWAGSTAIGPGLFWLYEKVDPTKASKAALRSSLRLTGFLGFAAGFMLAYQNSSARFWGWRENSDEVKKDQIELSERYAAGKPLYGETELTPYLQGVAARNSTFSQLKLHAFPWFNVANHNVHGVDTSKYGADKQPS</sequence>
<dbReference type="Pfam" id="PF12853">
    <property type="entry name" value="NADH_u_ox_C"/>
    <property type="match status" value="1"/>
</dbReference>
<dbReference type="InterPro" id="IPR024549">
    <property type="entry name" value="NADH-UbQ_OxRdtase_su21_C_fun"/>
</dbReference>
<dbReference type="AlphaFoldDB" id="A0A1B9I4T6"/>
<dbReference type="RefSeq" id="XP_019011764.2">
    <property type="nucleotide sequence ID" value="XM_019155610.2"/>
</dbReference>
<reference evidence="3" key="2">
    <citation type="submission" date="2016-07" db="EMBL/GenBank/DDBJ databases">
        <title>Evolution of pathogenesis and genome organization in the Tremellales.</title>
        <authorList>
            <person name="Cuomo C."/>
            <person name="Litvintseva A."/>
            <person name="Heitman J."/>
            <person name="Chen Y."/>
            <person name="Sun S."/>
            <person name="Springer D."/>
            <person name="Dromer F."/>
            <person name="Young S."/>
            <person name="Zeng Q."/>
            <person name="Chapman S."/>
            <person name="Gujja S."/>
            <person name="Saif S."/>
            <person name="Birren B."/>
        </authorList>
    </citation>
    <scope>NUCLEOTIDE SEQUENCE</scope>
    <source>
        <strain evidence="3">CBS 10737</strain>
    </source>
</reference>
<dbReference type="OrthoDB" id="196140at2759"/>
<reference evidence="3" key="1">
    <citation type="submission" date="2013-07" db="EMBL/GenBank/DDBJ databases">
        <title>The Genome Sequence of Cryptococcus pinus CBS10737.</title>
        <authorList>
            <consortium name="The Broad Institute Genome Sequencing Platform"/>
            <person name="Cuomo C."/>
            <person name="Litvintseva A."/>
            <person name="Chen Y."/>
            <person name="Heitman J."/>
            <person name="Sun S."/>
            <person name="Springer D."/>
            <person name="Dromer F."/>
            <person name="Young S.K."/>
            <person name="Zeng Q."/>
            <person name="Gargeya S."/>
            <person name="Fitzgerald M."/>
            <person name="Abouelleil A."/>
            <person name="Alvarado L."/>
            <person name="Berlin A.M."/>
            <person name="Chapman S.B."/>
            <person name="Dewar J."/>
            <person name="Goldberg J."/>
            <person name="Griggs A."/>
            <person name="Gujja S."/>
            <person name="Hansen M."/>
            <person name="Howarth C."/>
            <person name="Imamovic A."/>
            <person name="Larimer J."/>
            <person name="McCowan C."/>
            <person name="Murphy C."/>
            <person name="Pearson M."/>
            <person name="Priest M."/>
            <person name="Roberts A."/>
            <person name="Saif S."/>
            <person name="Shea T."/>
            <person name="Sykes S."/>
            <person name="Wortman J."/>
            <person name="Nusbaum C."/>
            <person name="Birren B."/>
        </authorList>
    </citation>
    <scope>NUCLEOTIDE SEQUENCE [LARGE SCALE GENOMIC DNA]</scope>
    <source>
        <strain evidence="3">CBS 10737</strain>
    </source>
</reference>
<dbReference type="GeneID" id="30172239"/>
<protein>
    <recommendedName>
        <fullName evidence="4">NADH dehydrogenase</fullName>
    </recommendedName>
</protein>
<evidence type="ECO:0008006" key="4">
    <source>
        <dbReference type="Google" id="ProtNLM"/>
    </source>
</evidence>
<gene>
    <name evidence="3" type="ORF">I206_03870</name>
</gene>
<dbReference type="KEGG" id="kpin:30172239"/>
<dbReference type="InterPro" id="IPR019721">
    <property type="entry name" value="NADH-UbQ_OxRdtase_su21_N"/>
</dbReference>
<dbReference type="InterPro" id="IPR053229">
    <property type="entry name" value="NADH-Q_oxidrdct_subunit"/>
</dbReference>
<dbReference type="STRING" id="1296096.A0A1B9I4T6"/>
<name>A0A1B9I4T6_9TREE</name>
<feature type="domain" description="NADH-ubiquinone oxidoreductase 21kDa subunit N-terminal" evidence="1">
    <location>
        <begin position="9"/>
        <end position="93"/>
    </location>
</feature>
<dbReference type="PANTHER" id="PTHR34062:SF1">
    <property type="entry name" value="NADH-UBIQUINONE OXIDOREDUCTASE 21KDA SUBUNIT N-TERMINAL DOMAIN-CONTAINING PROTEIN"/>
    <property type="match status" value="1"/>
</dbReference>
<dbReference type="PANTHER" id="PTHR34062">
    <property type="entry name" value="OXIDOREDUCTASE 21 KDA SUBUNIT, PUTATIVE (AFU_ORTHOLOGUE AFUA_4G04750)-RELATED"/>
    <property type="match status" value="1"/>
</dbReference>
<organism evidence="3">
    <name type="scientific">Kwoniella pini CBS 10737</name>
    <dbReference type="NCBI Taxonomy" id="1296096"/>
    <lineage>
        <taxon>Eukaryota</taxon>
        <taxon>Fungi</taxon>
        <taxon>Dikarya</taxon>
        <taxon>Basidiomycota</taxon>
        <taxon>Agaricomycotina</taxon>
        <taxon>Tremellomycetes</taxon>
        <taxon>Tremellales</taxon>
        <taxon>Cryptococcaceae</taxon>
        <taxon>Kwoniella</taxon>
    </lineage>
</organism>
<dbReference type="Pfam" id="PF10785">
    <property type="entry name" value="NADH-u_ox-rdase"/>
    <property type="match status" value="1"/>
</dbReference>
<evidence type="ECO:0000259" key="1">
    <source>
        <dbReference type="Pfam" id="PF10785"/>
    </source>
</evidence>
<evidence type="ECO:0000313" key="3">
    <source>
        <dbReference type="EMBL" id="OCF50545.1"/>
    </source>
</evidence>